<keyword evidence="5" id="KW-0472">Membrane</keyword>
<dbReference type="Pfam" id="PF13365">
    <property type="entry name" value="Trypsin_2"/>
    <property type="match status" value="1"/>
</dbReference>
<dbReference type="GO" id="GO:0006508">
    <property type="term" value="P:proteolysis"/>
    <property type="evidence" value="ECO:0007669"/>
    <property type="project" value="UniProtKB-KW"/>
</dbReference>
<feature type="compositionally biased region" description="Basic and acidic residues" evidence="4">
    <location>
        <begin position="11"/>
        <end position="28"/>
    </location>
</feature>
<sequence>MDEFNKNNNTGRREEDESERNHEARQPEGNDSSYYYSYGPFSSMNAEDKRANNGVQERTEVEVTEPAPVKPVPKLHSSASQDYSNRNRQEGNWQFKQKKPKSVFKTAFLSFVAGMLVITVLMYTADRMNLFTGDAAESVSVPASSSSTLSSNSGSNAVAAVMPAGTADVQSVVKTASPAVVKIETLARQSSSSRRNSQFDDPLYQYFFGDSFGNRNQNNNNGQSGQLQPLGIGSGFIFDKTGYILTNNHVIDGADVVQVTVEGNNKPYEAKVLGSSADLDLAVLKIEGDSFPTVSLGDSDQAQVGEWMVAIGNPEGFEHTVTAGVLSAKDRTITINDENTGQPNEYKNLIQTDASINPGNSGGPLLNLNGQVVGMNVAVSADAQGIGFAIPSNTIKNVLDQLKNNQEIPKEPVPFIGASLIDLTSQVATQMGTSLKEGSVVGEVVYKSPAYDADLRPYDIIMGANGKKYATAQDLIDFIQSQKVGSSITLNIERNGQKTDLTVKIGNKNDFASQLNQNSGQ</sequence>
<evidence type="ECO:0000259" key="6">
    <source>
        <dbReference type="SMART" id="SM00228"/>
    </source>
</evidence>
<feature type="domain" description="PDZ" evidence="6">
    <location>
        <begin position="414"/>
        <end position="496"/>
    </location>
</feature>
<dbReference type="PANTHER" id="PTHR43343:SF3">
    <property type="entry name" value="PROTEASE DO-LIKE 8, CHLOROPLASTIC"/>
    <property type="match status" value="1"/>
</dbReference>
<dbReference type="Gene3D" id="2.30.42.10">
    <property type="match status" value="1"/>
</dbReference>
<comment type="caution">
    <text evidence="7">The sequence shown here is derived from an EMBL/GenBank/DDBJ whole genome shotgun (WGS) entry which is preliminary data.</text>
</comment>
<organism evidence="7 8">
    <name type="scientific">Paenibacillus enshidis</name>
    <dbReference type="NCBI Taxonomy" id="1458439"/>
    <lineage>
        <taxon>Bacteria</taxon>
        <taxon>Bacillati</taxon>
        <taxon>Bacillota</taxon>
        <taxon>Bacilli</taxon>
        <taxon>Bacillales</taxon>
        <taxon>Paenibacillaceae</taxon>
        <taxon>Paenibacillus</taxon>
    </lineage>
</organism>
<keyword evidence="3" id="KW-0720">Serine protease</keyword>
<keyword evidence="2 7" id="KW-0378">Hydrolase</keyword>
<dbReference type="SUPFAM" id="SSF50494">
    <property type="entry name" value="Trypsin-like serine proteases"/>
    <property type="match status" value="1"/>
</dbReference>
<dbReference type="InterPro" id="IPR036034">
    <property type="entry name" value="PDZ_sf"/>
</dbReference>
<feature type="compositionally biased region" description="Polar residues" evidence="4">
    <location>
        <begin position="1"/>
        <end position="10"/>
    </location>
</feature>
<dbReference type="InterPro" id="IPR009003">
    <property type="entry name" value="Peptidase_S1_PA"/>
</dbReference>
<evidence type="ECO:0000256" key="2">
    <source>
        <dbReference type="ARBA" id="ARBA00022801"/>
    </source>
</evidence>
<keyword evidence="5" id="KW-0812">Transmembrane</keyword>
<dbReference type="Proteomes" id="UP001580346">
    <property type="component" value="Unassembled WGS sequence"/>
</dbReference>
<evidence type="ECO:0000256" key="5">
    <source>
        <dbReference type="SAM" id="Phobius"/>
    </source>
</evidence>
<feature type="region of interest" description="Disordered" evidence="4">
    <location>
        <begin position="1"/>
        <end position="86"/>
    </location>
</feature>
<gene>
    <name evidence="7" type="ORF">ACE41H_14540</name>
</gene>
<dbReference type="RefSeq" id="WP_375356080.1">
    <property type="nucleotide sequence ID" value="NZ_JBHHMI010000011.1"/>
</dbReference>
<feature type="compositionally biased region" description="Polar residues" evidence="4">
    <location>
        <begin position="77"/>
        <end position="86"/>
    </location>
</feature>
<dbReference type="InterPro" id="IPR001478">
    <property type="entry name" value="PDZ"/>
</dbReference>
<dbReference type="InterPro" id="IPR051201">
    <property type="entry name" value="Chloro_Bact_Ser_Proteases"/>
</dbReference>
<evidence type="ECO:0000256" key="1">
    <source>
        <dbReference type="ARBA" id="ARBA00022670"/>
    </source>
</evidence>
<protein>
    <submittedName>
        <fullName evidence="7">S1C family serine protease</fullName>
        <ecNumber evidence="7">3.4.21.-</ecNumber>
    </submittedName>
</protein>
<dbReference type="CDD" id="cd06779">
    <property type="entry name" value="cpPDZ_Deg_HtrA-like"/>
    <property type="match status" value="1"/>
</dbReference>
<keyword evidence="8" id="KW-1185">Reference proteome</keyword>
<proteinExistence type="predicted"/>
<keyword evidence="1 7" id="KW-0645">Protease</keyword>
<evidence type="ECO:0000313" key="8">
    <source>
        <dbReference type="Proteomes" id="UP001580346"/>
    </source>
</evidence>
<feature type="compositionally biased region" description="Basic and acidic residues" evidence="4">
    <location>
        <begin position="46"/>
        <end position="61"/>
    </location>
</feature>
<reference evidence="7 8" key="1">
    <citation type="submission" date="2024-09" db="EMBL/GenBank/DDBJ databases">
        <title>Paenibacillus zeirhizospherea sp. nov., isolated from surface of the maize (Zea mays) roots in a horticulture field, Hungary.</title>
        <authorList>
            <person name="Marton D."/>
            <person name="Farkas M."/>
            <person name="Bedics A."/>
            <person name="Toth E."/>
            <person name="Tancsics A."/>
            <person name="Boka K."/>
            <person name="Maroti G."/>
            <person name="Kriszt B."/>
            <person name="Cserhati M."/>
        </authorList>
    </citation>
    <scope>NUCLEOTIDE SEQUENCE [LARGE SCALE GENOMIC DNA]</scope>
    <source>
        <strain evidence="7 8">KCTC 33519</strain>
    </source>
</reference>
<dbReference type="SMART" id="SM00228">
    <property type="entry name" value="PDZ"/>
    <property type="match status" value="1"/>
</dbReference>
<dbReference type="Gene3D" id="2.40.10.120">
    <property type="match status" value="1"/>
</dbReference>
<evidence type="ECO:0000256" key="3">
    <source>
        <dbReference type="ARBA" id="ARBA00022825"/>
    </source>
</evidence>
<dbReference type="Pfam" id="PF13180">
    <property type="entry name" value="PDZ_2"/>
    <property type="match status" value="1"/>
</dbReference>
<dbReference type="PRINTS" id="PR00834">
    <property type="entry name" value="PROTEASES2C"/>
</dbReference>
<accession>A0ABV5AUV5</accession>
<dbReference type="PANTHER" id="PTHR43343">
    <property type="entry name" value="PEPTIDASE S12"/>
    <property type="match status" value="1"/>
</dbReference>
<name>A0ABV5AUV5_9BACL</name>
<dbReference type="InterPro" id="IPR001940">
    <property type="entry name" value="Peptidase_S1C"/>
</dbReference>
<dbReference type="EMBL" id="JBHHMI010000011">
    <property type="protein sequence ID" value="MFB5267983.1"/>
    <property type="molecule type" value="Genomic_DNA"/>
</dbReference>
<evidence type="ECO:0000256" key="4">
    <source>
        <dbReference type="SAM" id="MobiDB-lite"/>
    </source>
</evidence>
<dbReference type="EC" id="3.4.21.-" evidence="7"/>
<feature type="transmembrane region" description="Helical" evidence="5">
    <location>
        <begin position="103"/>
        <end position="123"/>
    </location>
</feature>
<evidence type="ECO:0000313" key="7">
    <source>
        <dbReference type="EMBL" id="MFB5267983.1"/>
    </source>
</evidence>
<dbReference type="SUPFAM" id="SSF50156">
    <property type="entry name" value="PDZ domain-like"/>
    <property type="match status" value="1"/>
</dbReference>
<dbReference type="GO" id="GO:0008233">
    <property type="term" value="F:peptidase activity"/>
    <property type="evidence" value="ECO:0007669"/>
    <property type="project" value="UniProtKB-KW"/>
</dbReference>
<keyword evidence="5" id="KW-1133">Transmembrane helix</keyword>